<keyword evidence="16" id="KW-1185">Reference proteome</keyword>
<keyword evidence="7" id="KW-0547">Nucleotide-binding</keyword>
<dbReference type="Proteomes" id="UP001141552">
    <property type="component" value="Unassembled WGS sequence"/>
</dbReference>
<dbReference type="AlphaFoldDB" id="A0A9Q0G194"/>
<dbReference type="GO" id="GO:0002229">
    <property type="term" value="P:defense response to oomycetes"/>
    <property type="evidence" value="ECO:0007669"/>
    <property type="project" value="UniProtKB-ARBA"/>
</dbReference>
<evidence type="ECO:0000256" key="5">
    <source>
        <dbReference type="ARBA" id="ARBA00022692"/>
    </source>
</evidence>
<dbReference type="InterPro" id="IPR045274">
    <property type="entry name" value="WAK-like"/>
</dbReference>
<dbReference type="InterPro" id="IPR000719">
    <property type="entry name" value="Prot_kinase_dom"/>
</dbReference>
<dbReference type="FunFam" id="1.10.510.10:FF:000240">
    <property type="entry name" value="Lectin-domain containing receptor kinase A4.3"/>
    <property type="match status" value="1"/>
</dbReference>
<keyword evidence="6" id="KW-0732">Signal</keyword>
<dbReference type="GO" id="GO:0004674">
    <property type="term" value="F:protein serine/threonine kinase activity"/>
    <property type="evidence" value="ECO:0007669"/>
    <property type="project" value="TreeGrafter"/>
</dbReference>
<feature type="compositionally biased region" description="Basic residues" evidence="13">
    <location>
        <begin position="25"/>
        <end position="36"/>
    </location>
</feature>
<keyword evidence="4" id="KW-1003">Cell membrane</keyword>
<protein>
    <recommendedName>
        <fullName evidence="14">Protein kinase domain-containing protein</fullName>
    </recommendedName>
</protein>
<keyword evidence="11" id="KW-0675">Receptor</keyword>
<reference evidence="15" key="2">
    <citation type="journal article" date="2023" name="Plants (Basel)">
        <title>Annotation of the Turnera subulata (Passifloraceae) Draft Genome Reveals the S-Locus Evolved after the Divergence of Turneroideae from Passifloroideae in a Stepwise Manner.</title>
        <authorList>
            <person name="Henning P.M."/>
            <person name="Roalson E.H."/>
            <person name="Mir W."/>
            <person name="McCubbin A.G."/>
            <person name="Shore J.S."/>
        </authorList>
    </citation>
    <scope>NUCLEOTIDE SEQUENCE</scope>
    <source>
        <strain evidence="15">F60SS</strain>
    </source>
</reference>
<comment type="caution">
    <text evidence="15">The sequence shown here is derived from an EMBL/GenBank/DDBJ whole genome shotgun (WGS) entry which is preliminary data.</text>
</comment>
<evidence type="ECO:0000256" key="1">
    <source>
        <dbReference type="ARBA" id="ARBA00004251"/>
    </source>
</evidence>
<dbReference type="InterPro" id="IPR011009">
    <property type="entry name" value="Kinase-like_dom_sf"/>
</dbReference>
<evidence type="ECO:0000256" key="9">
    <source>
        <dbReference type="ARBA" id="ARBA00022989"/>
    </source>
</evidence>
<dbReference type="EMBL" id="JAKUCV010002820">
    <property type="protein sequence ID" value="KAJ4841316.1"/>
    <property type="molecule type" value="Genomic_DNA"/>
</dbReference>
<reference evidence="15" key="1">
    <citation type="submission" date="2022-02" db="EMBL/GenBank/DDBJ databases">
        <authorList>
            <person name="Henning P.M."/>
            <person name="McCubbin A.G."/>
            <person name="Shore J.S."/>
        </authorList>
    </citation>
    <scope>NUCLEOTIDE SEQUENCE</scope>
    <source>
        <strain evidence="15">F60SS</strain>
        <tissue evidence="15">Leaves</tissue>
    </source>
</reference>
<comment type="similarity">
    <text evidence="3">In the C-terminal section; belongs to the protein kinase superfamily. Ser/Thr protein kinase family.</text>
</comment>
<dbReference type="GO" id="GO:0007166">
    <property type="term" value="P:cell surface receptor signaling pathway"/>
    <property type="evidence" value="ECO:0007669"/>
    <property type="project" value="InterPro"/>
</dbReference>
<feature type="domain" description="Protein kinase" evidence="14">
    <location>
        <begin position="327"/>
        <end position="633"/>
    </location>
</feature>
<evidence type="ECO:0000256" key="13">
    <source>
        <dbReference type="SAM" id="MobiDB-lite"/>
    </source>
</evidence>
<feature type="region of interest" description="Disordered" evidence="13">
    <location>
        <begin position="25"/>
        <end position="53"/>
    </location>
</feature>
<evidence type="ECO:0000256" key="12">
    <source>
        <dbReference type="ARBA" id="ARBA00023180"/>
    </source>
</evidence>
<dbReference type="SUPFAM" id="SSF56112">
    <property type="entry name" value="Protein kinase-like (PK-like)"/>
    <property type="match status" value="2"/>
</dbReference>
<organism evidence="15 16">
    <name type="scientific">Turnera subulata</name>
    <dbReference type="NCBI Taxonomy" id="218843"/>
    <lineage>
        <taxon>Eukaryota</taxon>
        <taxon>Viridiplantae</taxon>
        <taxon>Streptophyta</taxon>
        <taxon>Embryophyta</taxon>
        <taxon>Tracheophyta</taxon>
        <taxon>Spermatophyta</taxon>
        <taxon>Magnoliopsida</taxon>
        <taxon>eudicotyledons</taxon>
        <taxon>Gunneridae</taxon>
        <taxon>Pentapetalae</taxon>
        <taxon>rosids</taxon>
        <taxon>fabids</taxon>
        <taxon>Malpighiales</taxon>
        <taxon>Passifloraceae</taxon>
        <taxon>Turnera</taxon>
    </lineage>
</organism>
<comment type="subcellular location">
    <subcellularLocation>
        <location evidence="1">Cell membrane</location>
        <topology evidence="1">Single-pass type I membrane protein</topology>
    </subcellularLocation>
</comment>
<name>A0A9Q0G194_9ROSI</name>
<dbReference type="Pfam" id="PF00069">
    <property type="entry name" value="Pkinase"/>
    <property type="match status" value="2"/>
</dbReference>
<dbReference type="PANTHER" id="PTHR27005">
    <property type="entry name" value="WALL-ASSOCIATED RECEPTOR KINASE-LIKE 21"/>
    <property type="match status" value="1"/>
</dbReference>
<keyword evidence="9" id="KW-1133">Transmembrane helix</keyword>
<keyword evidence="10" id="KW-0472">Membrane</keyword>
<gene>
    <name evidence="15" type="ORF">Tsubulata_025700</name>
</gene>
<keyword evidence="8" id="KW-0067">ATP-binding</keyword>
<dbReference type="Gene3D" id="1.10.510.10">
    <property type="entry name" value="Transferase(Phosphotransferase) domain 1"/>
    <property type="match status" value="2"/>
</dbReference>
<evidence type="ECO:0000256" key="7">
    <source>
        <dbReference type="ARBA" id="ARBA00022741"/>
    </source>
</evidence>
<evidence type="ECO:0000313" key="15">
    <source>
        <dbReference type="EMBL" id="KAJ4841316.1"/>
    </source>
</evidence>
<dbReference type="PANTHER" id="PTHR27005:SF308">
    <property type="entry name" value="NON-FUNCTIONAL PSEUDOKINASE ZRK2-RELATED"/>
    <property type="match status" value="1"/>
</dbReference>
<dbReference type="Gene3D" id="3.30.200.20">
    <property type="entry name" value="Phosphorylase Kinase, domain 1"/>
    <property type="match status" value="2"/>
</dbReference>
<evidence type="ECO:0000256" key="8">
    <source>
        <dbReference type="ARBA" id="ARBA00022840"/>
    </source>
</evidence>
<evidence type="ECO:0000313" key="16">
    <source>
        <dbReference type="Proteomes" id="UP001141552"/>
    </source>
</evidence>
<evidence type="ECO:0000256" key="2">
    <source>
        <dbReference type="ARBA" id="ARBA00008536"/>
    </source>
</evidence>
<evidence type="ECO:0000256" key="4">
    <source>
        <dbReference type="ARBA" id="ARBA00022475"/>
    </source>
</evidence>
<evidence type="ECO:0000256" key="11">
    <source>
        <dbReference type="ARBA" id="ARBA00023170"/>
    </source>
</evidence>
<dbReference type="OrthoDB" id="75710at2759"/>
<evidence type="ECO:0000256" key="3">
    <source>
        <dbReference type="ARBA" id="ARBA00010217"/>
    </source>
</evidence>
<dbReference type="GO" id="GO:0005886">
    <property type="term" value="C:plasma membrane"/>
    <property type="evidence" value="ECO:0007669"/>
    <property type="project" value="UniProtKB-SubCell"/>
</dbReference>
<dbReference type="GO" id="GO:0005524">
    <property type="term" value="F:ATP binding"/>
    <property type="evidence" value="ECO:0007669"/>
    <property type="project" value="UniProtKB-KW"/>
</dbReference>
<evidence type="ECO:0000256" key="10">
    <source>
        <dbReference type="ARBA" id="ARBA00023136"/>
    </source>
</evidence>
<keyword evidence="5" id="KW-0812">Transmembrane</keyword>
<accession>A0A9Q0G194</accession>
<sequence length="635" mass="71666">MGGNEVAEDHFKSIRKFSASQLRKAKDHFKKSHQHHFVSESHEEEEDPPVSAIDLGSWNKGTLEDGHLVLIKESRGSRLEDVARDISMVSRMSSHRNVLRVIGCCLEPPVPVLVYEDAENGSLDRLVYKGSLAWKTRLKIARDIADVVSYLHNAFSTPIVHRNITTKNIFLDKDYVAKLSDFSHSISIPQGKSHVKVEDHCRGTFHVDEYDLSRTKWFMDPEYLKTHLVTDKTDVYSFGVLLLVLLTGRAPLKGGSSGSVMDVSELIKNGLIEPGAGIIEQQVFSEMQSSHLELAMSCISPCAAQRPTMIQEEESRRWFLENGNKLLEELAALCDGRSNPIRYFSASQLQKAIEDFRKIHDPLEIIIDWEWHKGVLDDRLVLIRKNNGSHCQEICRDIAITSQMSSHKNVLRLVGCCLELPAPALVYEFPANRSLDRLVRDKSLPWKTRLRIAKETAHAISYLHNGFSRPIIHRHIKPANVFLDQHYCAKLVDFSMSITIPEGESRVEVESIMGTMGYVDPEYFLTSSVTEETDVYGFGVVLLVLLTGRDALMVDPVSGKASGLVEYVNDLVRKDRMVEAVDRSVLEVGAEMEQTQLQVLLELAMRCTSPSGEERPTMIQVTKQLEAVANKWFKT</sequence>
<keyword evidence="12" id="KW-0325">Glycoprotein</keyword>
<comment type="similarity">
    <text evidence="2">In the N-terminal section; belongs to the leguminous lectin family.</text>
</comment>
<feature type="domain" description="Protein kinase" evidence="14">
    <location>
        <begin position="11"/>
        <end position="319"/>
    </location>
</feature>
<proteinExistence type="inferred from homology"/>
<evidence type="ECO:0000259" key="14">
    <source>
        <dbReference type="PROSITE" id="PS50011"/>
    </source>
</evidence>
<evidence type="ECO:0000256" key="6">
    <source>
        <dbReference type="ARBA" id="ARBA00022729"/>
    </source>
</evidence>
<dbReference type="PROSITE" id="PS50011">
    <property type="entry name" value="PROTEIN_KINASE_DOM"/>
    <property type="match status" value="2"/>
</dbReference>